<dbReference type="Proteomes" id="UP000002334">
    <property type="component" value="Chromosome"/>
</dbReference>
<dbReference type="STRING" id="572265.HDEF_1938"/>
<proteinExistence type="predicted"/>
<gene>
    <name evidence="2" type="ordered locus">HDEF_1938</name>
</gene>
<dbReference type="InterPro" id="IPR002048">
    <property type="entry name" value="EF_hand_dom"/>
</dbReference>
<evidence type="ECO:0000313" key="2">
    <source>
        <dbReference type="EMBL" id="ACQ68526.1"/>
    </source>
</evidence>
<dbReference type="EMBL" id="CP001277">
    <property type="protein sequence ID" value="ACQ68526.1"/>
    <property type="molecule type" value="Genomic_DNA"/>
</dbReference>
<dbReference type="HOGENOM" id="CLU_3356558_0_0_6"/>
<protein>
    <recommendedName>
        <fullName evidence="1">EF-hand domain-containing protein</fullName>
    </recommendedName>
</protein>
<feature type="domain" description="EF-hand" evidence="1">
    <location>
        <begin position="1"/>
        <end position="32"/>
    </location>
</feature>
<keyword evidence="3" id="KW-1185">Reference proteome</keyword>
<dbReference type="KEGG" id="hde:HDEF_1938"/>
<dbReference type="AlphaFoldDB" id="C4K7I3"/>
<evidence type="ECO:0000313" key="3">
    <source>
        <dbReference type="Proteomes" id="UP000002334"/>
    </source>
</evidence>
<sequence>MVNDIFEKSDKNNDEKISRENLIKISRKSFSEYCSD</sequence>
<reference evidence="2 3" key="1">
    <citation type="journal article" date="2009" name="Proc. Natl. Acad. Sci. U.S.A.">
        <title>Hamiltonella defensa, genome evolution of protective bacterial endosymbiont from pathogenic ancestors.</title>
        <authorList>
            <person name="Degnan P.H."/>
            <person name="Yu Y."/>
            <person name="Sisneros N."/>
            <person name="Wing R.A."/>
            <person name="Moran N.A."/>
        </authorList>
    </citation>
    <scope>NUCLEOTIDE SEQUENCE [LARGE SCALE GENOMIC DNA]</scope>
    <source>
        <strain evidence="3">5AT</strain>
    </source>
</reference>
<organism evidence="2 3">
    <name type="scientific">Hamiltonella defensa subsp. Acyrthosiphon pisum (strain 5AT)</name>
    <dbReference type="NCBI Taxonomy" id="572265"/>
    <lineage>
        <taxon>Bacteria</taxon>
        <taxon>Pseudomonadati</taxon>
        <taxon>Pseudomonadota</taxon>
        <taxon>Gammaproteobacteria</taxon>
        <taxon>Enterobacterales</taxon>
        <taxon>Enterobacteriaceae</taxon>
        <taxon>aphid secondary symbionts</taxon>
        <taxon>Candidatus Williamhamiltonella</taxon>
    </lineage>
</organism>
<evidence type="ECO:0000259" key="1">
    <source>
        <dbReference type="PROSITE" id="PS50222"/>
    </source>
</evidence>
<dbReference type="GO" id="GO:0005509">
    <property type="term" value="F:calcium ion binding"/>
    <property type="evidence" value="ECO:0007669"/>
    <property type="project" value="InterPro"/>
</dbReference>
<accession>C4K7I3</accession>
<name>C4K7I3_HAMD5</name>
<dbReference type="PROSITE" id="PS50222">
    <property type="entry name" value="EF_HAND_2"/>
    <property type="match status" value="1"/>
</dbReference>